<sequence>MNDPITLWFIAGALLILAEFMVPGVVIVFFGVGALITSLTTWLGLTASLTSQTFMFGASSVVLLFSLRHLVKSWFVGKSDDENGDLDDDFTGREALVTRDIPGPGIDGRIEIKGSEWKARAESTIVAGTPVIISGREGLTFHVRKR</sequence>
<evidence type="ECO:0000313" key="8">
    <source>
        <dbReference type="Proteomes" id="UP001596472"/>
    </source>
</evidence>
<keyword evidence="4 5" id="KW-0472">Membrane</keyword>
<dbReference type="Proteomes" id="UP001596472">
    <property type="component" value="Unassembled WGS sequence"/>
</dbReference>
<name>A0ABW2L7V3_9BACT</name>
<comment type="caution">
    <text evidence="7">The sequence shown here is derived from an EMBL/GenBank/DDBJ whole genome shotgun (WGS) entry which is preliminary data.</text>
</comment>
<reference evidence="8" key="1">
    <citation type="journal article" date="2019" name="Int. J. Syst. Evol. Microbiol.">
        <title>The Global Catalogue of Microorganisms (GCM) 10K type strain sequencing project: providing services to taxonomists for standard genome sequencing and annotation.</title>
        <authorList>
            <consortium name="The Broad Institute Genomics Platform"/>
            <consortium name="The Broad Institute Genome Sequencing Center for Infectious Disease"/>
            <person name="Wu L."/>
            <person name="Ma J."/>
        </authorList>
    </citation>
    <scope>NUCLEOTIDE SEQUENCE [LARGE SCALE GENOMIC DNA]</scope>
    <source>
        <strain evidence="8">CGMCC 4.1467</strain>
    </source>
</reference>
<keyword evidence="8" id="KW-1185">Reference proteome</keyword>
<proteinExistence type="predicted"/>
<evidence type="ECO:0000256" key="5">
    <source>
        <dbReference type="SAM" id="Phobius"/>
    </source>
</evidence>
<dbReference type="SUPFAM" id="SSF141322">
    <property type="entry name" value="NfeD domain-like"/>
    <property type="match status" value="1"/>
</dbReference>
<accession>A0ABW2L7V3</accession>
<keyword evidence="2 5" id="KW-0812">Transmembrane</keyword>
<gene>
    <name evidence="7" type="ORF">ACFQY0_14680</name>
</gene>
<evidence type="ECO:0000256" key="1">
    <source>
        <dbReference type="ARBA" id="ARBA00004141"/>
    </source>
</evidence>
<dbReference type="InterPro" id="IPR052165">
    <property type="entry name" value="Membrane_assoc_protease"/>
</dbReference>
<comment type="subcellular location">
    <subcellularLocation>
        <location evidence="1">Membrane</location>
        <topology evidence="1">Multi-pass membrane protein</topology>
    </subcellularLocation>
</comment>
<feature type="transmembrane region" description="Helical" evidence="5">
    <location>
        <begin position="7"/>
        <end position="36"/>
    </location>
</feature>
<dbReference type="RefSeq" id="WP_379713757.1">
    <property type="nucleotide sequence ID" value="NZ_JBHTBS010000007.1"/>
</dbReference>
<dbReference type="Gene3D" id="2.40.50.140">
    <property type="entry name" value="Nucleic acid-binding proteins"/>
    <property type="match status" value="1"/>
</dbReference>
<dbReference type="PANTHER" id="PTHR33507">
    <property type="entry name" value="INNER MEMBRANE PROTEIN YBBJ"/>
    <property type="match status" value="1"/>
</dbReference>
<protein>
    <submittedName>
        <fullName evidence="7">NfeD family protein</fullName>
    </submittedName>
</protein>
<evidence type="ECO:0000256" key="4">
    <source>
        <dbReference type="ARBA" id="ARBA00023136"/>
    </source>
</evidence>
<dbReference type="InterPro" id="IPR012340">
    <property type="entry name" value="NA-bd_OB-fold"/>
</dbReference>
<evidence type="ECO:0000256" key="2">
    <source>
        <dbReference type="ARBA" id="ARBA00022692"/>
    </source>
</evidence>
<evidence type="ECO:0000259" key="6">
    <source>
        <dbReference type="Pfam" id="PF01957"/>
    </source>
</evidence>
<feature type="transmembrane region" description="Helical" evidence="5">
    <location>
        <begin position="42"/>
        <end position="65"/>
    </location>
</feature>
<keyword evidence="3 5" id="KW-1133">Transmembrane helix</keyword>
<evidence type="ECO:0000256" key="3">
    <source>
        <dbReference type="ARBA" id="ARBA00022989"/>
    </source>
</evidence>
<feature type="domain" description="NfeD-like C-terminal" evidence="6">
    <location>
        <begin position="88"/>
        <end position="145"/>
    </location>
</feature>
<dbReference type="InterPro" id="IPR002810">
    <property type="entry name" value="NfeD-like_C"/>
</dbReference>
<dbReference type="EMBL" id="JBHTBS010000007">
    <property type="protein sequence ID" value="MFC7338437.1"/>
    <property type="molecule type" value="Genomic_DNA"/>
</dbReference>
<dbReference type="PANTHER" id="PTHR33507:SF3">
    <property type="entry name" value="INNER MEMBRANE PROTEIN YBBJ"/>
    <property type="match status" value="1"/>
</dbReference>
<dbReference type="Pfam" id="PF01957">
    <property type="entry name" value="NfeD"/>
    <property type="match status" value="1"/>
</dbReference>
<organism evidence="7 8">
    <name type="scientific">Haloferula chungangensis</name>
    <dbReference type="NCBI Taxonomy" id="1048331"/>
    <lineage>
        <taxon>Bacteria</taxon>
        <taxon>Pseudomonadati</taxon>
        <taxon>Verrucomicrobiota</taxon>
        <taxon>Verrucomicrobiia</taxon>
        <taxon>Verrucomicrobiales</taxon>
        <taxon>Verrucomicrobiaceae</taxon>
        <taxon>Haloferula</taxon>
    </lineage>
</organism>
<evidence type="ECO:0000313" key="7">
    <source>
        <dbReference type="EMBL" id="MFC7338437.1"/>
    </source>
</evidence>